<dbReference type="GO" id="GO:0005886">
    <property type="term" value="C:plasma membrane"/>
    <property type="evidence" value="ECO:0007669"/>
    <property type="project" value="UniProtKB-SubCell"/>
</dbReference>
<dbReference type="PROSITE" id="PS51371">
    <property type="entry name" value="CBS"/>
    <property type="match status" value="2"/>
</dbReference>
<dbReference type="Gene3D" id="3.10.580.10">
    <property type="entry name" value="CBS-domain"/>
    <property type="match status" value="1"/>
</dbReference>
<evidence type="ECO:0000259" key="10">
    <source>
        <dbReference type="PROSITE" id="PS51371"/>
    </source>
</evidence>
<gene>
    <name evidence="11" type="primary">mgtE</name>
    <name evidence="11" type="ORF">FEE95_03250</name>
</gene>
<dbReference type="SUPFAM" id="SSF54631">
    <property type="entry name" value="CBS-domain pair"/>
    <property type="match status" value="1"/>
</dbReference>
<evidence type="ECO:0000256" key="3">
    <source>
        <dbReference type="ARBA" id="ARBA00022448"/>
    </source>
</evidence>
<feature type="transmembrane region" description="Helical" evidence="9">
    <location>
        <begin position="287"/>
        <end position="307"/>
    </location>
</feature>
<dbReference type="RefSeq" id="WP_138656393.1">
    <property type="nucleotide sequence ID" value="NZ_VATY01000001.1"/>
</dbReference>
<feature type="domain" description="CBS" evidence="10">
    <location>
        <begin position="141"/>
        <end position="204"/>
    </location>
</feature>
<dbReference type="Pfam" id="PF03448">
    <property type="entry name" value="MgtE_N"/>
    <property type="match status" value="1"/>
</dbReference>
<feature type="transmembrane region" description="Helical" evidence="9">
    <location>
        <begin position="387"/>
        <end position="413"/>
    </location>
</feature>
<dbReference type="Gene3D" id="1.25.60.10">
    <property type="entry name" value="MgtE N-terminal domain-like"/>
    <property type="match status" value="1"/>
</dbReference>
<dbReference type="Proteomes" id="UP000310314">
    <property type="component" value="Unassembled WGS sequence"/>
</dbReference>
<dbReference type="InterPro" id="IPR006668">
    <property type="entry name" value="Mg_transptr_MgtE_intracell_dom"/>
</dbReference>
<evidence type="ECO:0000256" key="7">
    <source>
        <dbReference type="ARBA" id="ARBA00023136"/>
    </source>
</evidence>
<evidence type="ECO:0000256" key="9">
    <source>
        <dbReference type="RuleBase" id="RU362011"/>
    </source>
</evidence>
<evidence type="ECO:0000256" key="5">
    <source>
        <dbReference type="ARBA" id="ARBA00022842"/>
    </source>
</evidence>
<evidence type="ECO:0000256" key="8">
    <source>
        <dbReference type="PROSITE-ProRule" id="PRU00703"/>
    </source>
</evidence>
<dbReference type="GO" id="GO:0046872">
    <property type="term" value="F:metal ion binding"/>
    <property type="evidence" value="ECO:0007669"/>
    <property type="project" value="UniProtKB-KW"/>
</dbReference>
<dbReference type="AlphaFoldDB" id="A0A5S3PTX8"/>
<dbReference type="CDD" id="cd04606">
    <property type="entry name" value="CBS_pair_Mg_transporter"/>
    <property type="match status" value="1"/>
</dbReference>
<feature type="transmembrane region" description="Helical" evidence="9">
    <location>
        <begin position="361"/>
        <end position="381"/>
    </location>
</feature>
<comment type="function">
    <text evidence="9">Acts as a magnesium transporter.</text>
</comment>
<evidence type="ECO:0000256" key="4">
    <source>
        <dbReference type="ARBA" id="ARBA00022692"/>
    </source>
</evidence>
<dbReference type="Pfam" id="PF00571">
    <property type="entry name" value="CBS"/>
    <property type="match status" value="2"/>
</dbReference>
<dbReference type="SMART" id="SM00116">
    <property type="entry name" value="CBS"/>
    <property type="match status" value="2"/>
</dbReference>
<evidence type="ECO:0000256" key="1">
    <source>
        <dbReference type="ARBA" id="ARBA00004141"/>
    </source>
</evidence>
<evidence type="ECO:0000313" key="12">
    <source>
        <dbReference type="Proteomes" id="UP000310314"/>
    </source>
</evidence>
<keyword evidence="3 9" id="KW-0813">Transport</keyword>
<proteinExistence type="inferred from homology"/>
<comment type="subcellular location">
    <subcellularLocation>
        <location evidence="9">Cell membrane</location>
        <topology evidence="9">Multi-pass membrane protein</topology>
    </subcellularLocation>
    <subcellularLocation>
        <location evidence="1">Membrane</location>
        <topology evidence="1">Multi-pass membrane protein</topology>
    </subcellularLocation>
</comment>
<dbReference type="InterPro" id="IPR006669">
    <property type="entry name" value="MgtE_transporter"/>
</dbReference>
<keyword evidence="8" id="KW-0129">CBS domain</keyword>
<dbReference type="SUPFAM" id="SSF161093">
    <property type="entry name" value="MgtE membrane domain-like"/>
    <property type="match status" value="1"/>
</dbReference>
<keyword evidence="9" id="KW-0479">Metal-binding</keyword>
<keyword evidence="12" id="KW-1185">Reference proteome</keyword>
<dbReference type="GO" id="GO:0015095">
    <property type="term" value="F:magnesium ion transmembrane transporter activity"/>
    <property type="evidence" value="ECO:0007669"/>
    <property type="project" value="UniProtKB-UniRule"/>
</dbReference>
<dbReference type="NCBIfam" id="TIGR00400">
    <property type="entry name" value="mgtE"/>
    <property type="match status" value="1"/>
</dbReference>
<dbReference type="PANTHER" id="PTHR43773:SF1">
    <property type="entry name" value="MAGNESIUM TRANSPORTER MGTE"/>
    <property type="match status" value="1"/>
</dbReference>
<dbReference type="PANTHER" id="PTHR43773">
    <property type="entry name" value="MAGNESIUM TRANSPORTER MGTE"/>
    <property type="match status" value="1"/>
</dbReference>
<keyword evidence="6 9" id="KW-1133">Transmembrane helix</keyword>
<comment type="similarity">
    <text evidence="2 9">Belongs to the SLC41A transporter family.</text>
</comment>
<feature type="transmembrane region" description="Helical" evidence="9">
    <location>
        <begin position="425"/>
        <end position="443"/>
    </location>
</feature>
<feature type="transmembrane region" description="Helical" evidence="9">
    <location>
        <begin position="319"/>
        <end position="340"/>
    </location>
</feature>
<evidence type="ECO:0000256" key="6">
    <source>
        <dbReference type="ARBA" id="ARBA00022989"/>
    </source>
</evidence>
<dbReference type="InterPro" id="IPR046342">
    <property type="entry name" value="CBS_dom_sf"/>
</dbReference>
<dbReference type="EMBL" id="VATY01000001">
    <property type="protein sequence ID" value="TMM58461.1"/>
    <property type="molecule type" value="Genomic_DNA"/>
</dbReference>
<keyword evidence="5 9" id="KW-0460">Magnesium</keyword>
<evidence type="ECO:0000313" key="11">
    <source>
        <dbReference type="EMBL" id="TMM58461.1"/>
    </source>
</evidence>
<dbReference type="OrthoDB" id="9790355at2"/>
<keyword evidence="9" id="KW-1003">Cell membrane</keyword>
<dbReference type="InterPro" id="IPR036739">
    <property type="entry name" value="SLC41_membr_dom_sf"/>
</dbReference>
<dbReference type="InterPro" id="IPR038076">
    <property type="entry name" value="MgtE_N_sf"/>
</dbReference>
<keyword evidence="7 9" id="KW-0472">Membrane</keyword>
<accession>A0A5S3PTX8</accession>
<dbReference type="InterPro" id="IPR006667">
    <property type="entry name" value="SLC41_membr_dom"/>
</dbReference>
<evidence type="ECO:0000256" key="2">
    <source>
        <dbReference type="ARBA" id="ARBA00009749"/>
    </source>
</evidence>
<feature type="domain" description="CBS" evidence="10">
    <location>
        <begin position="205"/>
        <end position="261"/>
    </location>
</feature>
<dbReference type="SMART" id="SM00924">
    <property type="entry name" value="MgtE_N"/>
    <property type="match status" value="1"/>
</dbReference>
<dbReference type="InterPro" id="IPR000644">
    <property type="entry name" value="CBS_dom"/>
</dbReference>
<dbReference type="Pfam" id="PF01769">
    <property type="entry name" value="MgtE"/>
    <property type="match status" value="1"/>
</dbReference>
<dbReference type="SUPFAM" id="SSF158791">
    <property type="entry name" value="MgtE N-terminal domain-like"/>
    <property type="match status" value="1"/>
</dbReference>
<keyword evidence="4 9" id="KW-0812">Transmembrane</keyword>
<comment type="caution">
    <text evidence="11">The sequence shown here is derived from an EMBL/GenBank/DDBJ whole genome shotgun (WGS) entry which is preliminary data.</text>
</comment>
<name>A0A5S3PTX8_9FLAO</name>
<comment type="subunit">
    <text evidence="9">Homodimer.</text>
</comment>
<protein>
    <recommendedName>
        <fullName evidence="9">Magnesium transporter MgtE</fullName>
    </recommendedName>
</protein>
<dbReference type="Gene3D" id="1.10.357.20">
    <property type="entry name" value="SLC41 divalent cation transporters, integral membrane domain"/>
    <property type="match status" value="1"/>
</dbReference>
<organism evidence="11 12">
    <name type="scientific">Maribacter algarum</name>
    <name type="common">ex Zhang et al. 2020</name>
    <dbReference type="NCBI Taxonomy" id="2578118"/>
    <lineage>
        <taxon>Bacteria</taxon>
        <taxon>Pseudomonadati</taxon>
        <taxon>Bacteroidota</taxon>
        <taxon>Flavobacteriia</taxon>
        <taxon>Flavobacteriales</taxon>
        <taxon>Flavobacteriaceae</taxon>
        <taxon>Maribacter</taxon>
    </lineage>
</organism>
<reference evidence="11 12" key="1">
    <citation type="submission" date="2019-05" db="EMBL/GenBank/DDBJ databases">
        <authorList>
            <person name="Zhang J.-Y."/>
            <person name="Feg X."/>
            <person name="Du Z.-J."/>
        </authorList>
    </citation>
    <scope>NUCLEOTIDE SEQUENCE [LARGE SCALE GENOMIC DNA]</scope>
    <source>
        <strain evidence="11 12">RZ26</strain>
    </source>
</reference>
<sequence length="450" mass="49538">MTSFKLTDELLARIAQLIENQKDSALVSLLEEVHYADVAEIANELKVDEATYLIKLLDSDKTSDVLTELDEDVREAILSNLSTKEIAEELEELDTDDAADIIAELPDEIVQEVISEIEDKEHAKDIVDLLRYDEDSAGGLMAKELVKVKENWNVLTCVKEMRSQAENVTRVHSIYVVDDEEKLIGRLSLKDLLTTSTTSPIRDVYIPKVDSVNVNEDPEEVAKIMSKYDLEAIPVVDEIGRLVGRITIDDIVDVIKEEADKDYQLAAGISQDVEADDSVWELTRARLPWLILGLFGGLGAAAIMGGFEEMISKHAILFFFTPLIAAMAGNVGVQSSAIIVQGLANDDLKGSVGNRLIKEMLLALLNGLILAAILLLFTWFWKGDFLTALAISISLIAVIIVAGFIGTFTPLFLDKRGIDPAIATGPFITTSNDIFGILIYFWIAKLVLGI</sequence>